<dbReference type="AlphaFoldDB" id="A0A5C6AZB9"/>
<dbReference type="Proteomes" id="UP000319908">
    <property type="component" value="Unassembled WGS sequence"/>
</dbReference>
<name>A0A5C6AZB9_9BACT</name>
<reference evidence="2 3" key="1">
    <citation type="journal article" date="2020" name="Antonie Van Leeuwenhoek">
        <title>Rhodopirellula heiligendammensis sp. nov., Rhodopirellula pilleata sp. nov., and Rhodopirellula solitaria sp. nov. isolated from natural or artificial marine surfaces in Northern Germany and California, USA, and emended description of the genus Rhodopirellula.</title>
        <authorList>
            <person name="Kallscheuer N."/>
            <person name="Wiegand S."/>
            <person name="Jogler M."/>
            <person name="Boedeker C."/>
            <person name="Peeters S.H."/>
            <person name="Rast P."/>
            <person name="Heuer A."/>
            <person name="Jetten M.S.M."/>
            <person name="Rohde M."/>
            <person name="Jogler C."/>
        </authorList>
    </citation>
    <scope>NUCLEOTIDE SEQUENCE [LARGE SCALE GENOMIC DNA]</scope>
    <source>
        <strain evidence="2 3">Poly21</strain>
    </source>
</reference>
<evidence type="ECO:0000313" key="2">
    <source>
        <dbReference type="EMBL" id="TWU05385.1"/>
    </source>
</evidence>
<evidence type="ECO:0000256" key="1">
    <source>
        <dbReference type="SAM" id="MobiDB-lite"/>
    </source>
</evidence>
<comment type="caution">
    <text evidence="2">The sequence shown here is derived from an EMBL/GenBank/DDBJ whole genome shotgun (WGS) entry which is preliminary data.</text>
</comment>
<sequence>MKRLNHLKSKFSSLSLSFVKSLLDYSVLTILLNRGEESRQHEDTESGEPGKKPDAEYHHNVCPQLNPCAAIQT</sequence>
<protein>
    <submittedName>
        <fullName evidence="2">Uncharacterized protein</fullName>
    </submittedName>
</protein>
<feature type="region of interest" description="Disordered" evidence="1">
    <location>
        <begin position="34"/>
        <end position="58"/>
    </location>
</feature>
<dbReference type="EMBL" id="SJPU01000018">
    <property type="protein sequence ID" value="TWU05385.1"/>
    <property type="molecule type" value="Genomic_DNA"/>
</dbReference>
<proteinExistence type="predicted"/>
<organism evidence="2 3">
    <name type="scientific">Allorhodopirellula heiligendammensis</name>
    <dbReference type="NCBI Taxonomy" id="2714739"/>
    <lineage>
        <taxon>Bacteria</taxon>
        <taxon>Pseudomonadati</taxon>
        <taxon>Planctomycetota</taxon>
        <taxon>Planctomycetia</taxon>
        <taxon>Pirellulales</taxon>
        <taxon>Pirellulaceae</taxon>
        <taxon>Allorhodopirellula</taxon>
    </lineage>
</organism>
<keyword evidence="3" id="KW-1185">Reference proteome</keyword>
<evidence type="ECO:0000313" key="3">
    <source>
        <dbReference type="Proteomes" id="UP000319908"/>
    </source>
</evidence>
<gene>
    <name evidence="2" type="ORF">Poly21_57020</name>
</gene>
<accession>A0A5C6AZB9</accession>